<keyword evidence="17" id="KW-1208">Phospholipid metabolism</keyword>
<feature type="transmembrane region" description="Helical" evidence="19">
    <location>
        <begin position="193"/>
        <end position="211"/>
    </location>
</feature>
<dbReference type="Proteomes" id="UP000192042">
    <property type="component" value="Chromosome I"/>
</dbReference>
<comment type="catalytic activity">
    <reaction evidence="1 18">
        <text>a 1,2-diacyl-sn-glycero-3-phosphate + CTP + H(+) = a CDP-1,2-diacyl-sn-glycerol + diphosphate</text>
        <dbReference type="Rhea" id="RHEA:16229"/>
        <dbReference type="ChEBI" id="CHEBI:15378"/>
        <dbReference type="ChEBI" id="CHEBI:33019"/>
        <dbReference type="ChEBI" id="CHEBI:37563"/>
        <dbReference type="ChEBI" id="CHEBI:58332"/>
        <dbReference type="ChEBI" id="CHEBI:58608"/>
        <dbReference type="EC" id="2.7.7.41"/>
    </reaction>
</comment>
<evidence type="ECO:0000313" key="20">
    <source>
        <dbReference type="EMBL" id="SLM48789.1"/>
    </source>
</evidence>
<gene>
    <name evidence="20" type="primary">cdsA</name>
    <name evidence="20" type="ORF">NSJP_2622</name>
</gene>
<dbReference type="OrthoDB" id="9799199at2"/>
<dbReference type="PROSITE" id="PS01315">
    <property type="entry name" value="CDS"/>
    <property type="match status" value="1"/>
</dbReference>
<comment type="pathway">
    <text evidence="4">Lipid metabolism.</text>
</comment>
<feature type="transmembrane region" description="Helical" evidence="19">
    <location>
        <begin position="21"/>
        <end position="39"/>
    </location>
</feature>
<dbReference type="UniPathway" id="UPA00557">
    <property type="reaction ID" value="UER00614"/>
</dbReference>
<dbReference type="RefSeq" id="WP_080887122.1">
    <property type="nucleotide sequence ID" value="NZ_LT828648.1"/>
</dbReference>
<evidence type="ECO:0000256" key="12">
    <source>
        <dbReference type="ARBA" id="ARBA00022695"/>
    </source>
</evidence>
<sequence length="289" mass="31464">MVECRITSPDQPIPTVARRFDARRVYTVLVLAPLLYGAIRYFPPFAFTGLVLAVGSIALMEFYRLGLMPPGERPYVGVGLLGFAALLLTPHHGEFLIPTLLAAVLGVLSLPLIMRLPLDQVLRNSAATLLGILYLGVTLSFAVRLRLLEHGEWLVFFLLLVTWAGDTGAYYAGTIWGRHRLAPRISPKKSVEGLMGGVLAAMIAAYLARWWFLPTLSMIDCAVLAALLTLAGLWGDLAESAMKRSVGAKDSGGVLPGHGGMLDRLDSLLFTAPTFFYYVTLMTRSETLA</sequence>
<evidence type="ECO:0000256" key="4">
    <source>
        <dbReference type="ARBA" id="ARBA00005189"/>
    </source>
</evidence>
<dbReference type="InterPro" id="IPR000374">
    <property type="entry name" value="PC_trans"/>
</dbReference>
<evidence type="ECO:0000256" key="8">
    <source>
        <dbReference type="ARBA" id="ARBA00022475"/>
    </source>
</evidence>
<organism evidence="20 21">
    <name type="scientific">Nitrospira japonica</name>
    <dbReference type="NCBI Taxonomy" id="1325564"/>
    <lineage>
        <taxon>Bacteria</taxon>
        <taxon>Pseudomonadati</taxon>
        <taxon>Nitrospirota</taxon>
        <taxon>Nitrospiria</taxon>
        <taxon>Nitrospirales</taxon>
        <taxon>Nitrospiraceae</taxon>
        <taxon>Nitrospira</taxon>
    </lineage>
</organism>
<feature type="transmembrane region" description="Helical" evidence="19">
    <location>
        <begin position="126"/>
        <end position="147"/>
    </location>
</feature>
<keyword evidence="14" id="KW-0443">Lipid metabolism</keyword>
<protein>
    <recommendedName>
        <fullName evidence="7 18">Phosphatidate cytidylyltransferase</fullName>
        <ecNumber evidence="6 18">2.7.7.41</ecNumber>
    </recommendedName>
</protein>
<evidence type="ECO:0000256" key="14">
    <source>
        <dbReference type="ARBA" id="ARBA00023098"/>
    </source>
</evidence>
<keyword evidence="21" id="KW-1185">Reference proteome</keyword>
<evidence type="ECO:0000313" key="21">
    <source>
        <dbReference type="Proteomes" id="UP000192042"/>
    </source>
</evidence>
<keyword evidence="9" id="KW-0444">Lipid biosynthesis</keyword>
<keyword evidence="12 18" id="KW-0548">Nucleotidyltransferase</keyword>
<keyword evidence="15 19" id="KW-0472">Membrane</keyword>
<dbReference type="STRING" id="1325564.NSJP_2622"/>
<dbReference type="EMBL" id="LT828648">
    <property type="protein sequence ID" value="SLM48789.1"/>
    <property type="molecule type" value="Genomic_DNA"/>
</dbReference>
<evidence type="ECO:0000256" key="9">
    <source>
        <dbReference type="ARBA" id="ARBA00022516"/>
    </source>
</evidence>
<dbReference type="KEGG" id="nja:NSJP_2622"/>
<evidence type="ECO:0000256" key="18">
    <source>
        <dbReference type="RuleBase" id="RU003938"/>
    </source>
</evidence>
<comment type="subcellular location">
    <subcellularLocation>
        <location evidence="2">Cell membrane</location>
        <topology evidence="2">Multi-pass membrane protein</topology>
    </subcellularLocation>
</comment>
<comment type="pathway">
    <text evidence="3 18">Phospholipid metabolism; CDP-diacylglycerol biosynthesis; CDP-diacylglycerol from sn-glycerol 3-phosphate: step 3/3.</text>
</comment>
<dbReference type="Pfam" id="PF01148">
    <property type="entry name" value="CTP_transf_1"/>
    <property type="match status" value="1"/>
</dbReference>
<keyword evidence="10 18" id="KW-0808">Transferase</keyword>
<evidence type="ECO:0000256" key="17">
    <source>
        <dbReference type="ARBA" id="ARBA00023264"/>
    </source>
</evidence>
<accession>A0A1W1I7E7</accession>
<evidence type="ECO:0000256" key="2">
    <source>
        <dbReference type="ARBA" id="ARBA00004651"/>
    </source>
</evidence>
<reference evidence="20 21" key="1">
    <citation type="submission" date="2017-03" db="EMBL/GenBank/DDBJ databases">
        <authorList>
            <person name="Afonso C.L."/>
            <person name="Miller P.J."/>
            <person name="Scott M.A."/>
            <person name="Spackman E."/>
            <person name="Goraichik I."/>
            <person name="Dimitrov K.M."/>
            <person name="Suarez D.L."/>
            <person name="Swayne D.E."/>
        </authorList>
    </citation>
    <scope>NUCLEOTIDE SEQUENCE [LARGE SCALE GENOMIC DNA]</scope>
    <source>
        <strain evidence="20">Genome sequencing of Nitrospira japonica strain NJ11</strain>
    </source>
</reference>
<comment type="similarity">
    <text evidence="5 18">Belongs to the CDS family.</text>
</comment>
<feature type="transmembrane region" description="Helical" evidence="19">
    <location>
        <begin position="74"/>
        <end position="89"/>
    </location>
</feature>
<keyword evidence="13 19" id="KW-1133">Transmembrane helix</keyword>
<dbReference type="GO" id="GO:0016024">
    <property type="term" value="P:CDP-diacylglycerol biosynthetic process"/>
    <property type="evidence" value="ECO:0007669"/>
    <property type="project" value="UniProtKB-UniPathway"/>
</dbReference>
<evidence type="ECO:0000256" key="10">
    <source>
        <dbReference type="ARBA" id="ARBA00022679"/>
    </source>
</evidence>
<feature type="transmembrane region" description="Helical" evidence="19">
    <location>
        <begin position="45"/>
        <end position="62"/>
    </location>
</feature>
<dbReference type="PANTHER" id="PTHR46382">
    <property type="entry name" value="PHOSPHATIDATE CYTIDYLYLTRANSFERASE"/>
    <property type="match status" value="1"/>
</dbReference>
<feature type="transmembrane region" description="Helical" evidence="19">
    <location>
        <begin position="153"/>
        <end position="172"/>
    </location>
</feature>
<keyword evidence="8" id="KW-1003">Cell membrane</keyword>
<evidence type="ECO:0000256" key="7">
    <source>
        <dbReference type="ARBA" id="ARBA00019373"/>
    </source>
</evidence>
<evidence type="ECO:0000256" key="1">
    <source>
        <dbReference type="ARBA" id="ARBA00001698"/>
    </source>
</evidence>
<dbReference type="EC" id="2.7.7.41" evidence="6 18"/>
<evidence type="ECO:0000256" key="3">
    <source>
        <dbReference type="ARBA" id="ARBA00005119"/>
    </source>
</evidence>
<evidence type="ECO:0000256" key="5">
    <source>
        <dbReference type="ARBA" id="ARBA00010185"/>
    </source>
</evidence>
<dbReference type="GO" id="GO:0004605">
    <property type="term" value="F:phosphatidate cytidylyltransferase activity"/>
    <property type="evidence" value="ECO:0007669"/>
    <property type="project" value="UniProtKB-EC"/>
</dbReference>
<feature type="transmembrane region" description="Helical" evidence="19">
    <location>
        <begin position="95"/>
        <end position="114"/>
    </location>
</feature>
<evidence type="ECO:0000256" key="6">
    <source>
        <dbReference type="ARBA" id="ARBA00012487"/>
    </source>
</evidence>
<name>A0A1W1I7E7_9BACT</name>
<dbReference type="PANTHER" id="PTHR46382:SF1">
    <property type="entry name" value="PHOSPHATIDATE CYTIDYLYLTRANSFERASE"/>
    <property type="match status" value="1"/>
</dbReference>
<keyword evidence="11 18" id="KW-0812">Transmembrane</keyword>
<feature type="transmembrane region" description="Helical" evidence="19">
    <location>
        <begin position="217"/>
        <end position="235"/>
    </location>
</feature>
<dbReference type="GO" id="GO:0005886">
    <property type="term" value="C:plasma membrane"/>
    <property type="evidence" value="ECO:0007669"/>
    <property type="project" value="UniProtKB-SubCell"/>
</dbReference>
<evidence type="ECO:0000256" key="11">
    <source>
        <dbReference type="ARBA" id="ARBA00022692"/>
    </source>
</evidence>
<keyword evidence="16" id="KW-0594">Phospholipid biosynthesis</keyword>
<proteinExistence type="inferred from homology"/>
<evidence type="ECO:0000256" key="15">
    <source>
        <dbReference type="ARBA" id="ARBA00023136"/>
    </source>
</evidence>
<evidence type="ECO:0000256" key="16">
    <source>
        <dbReference type="ARBA" id="ARBA00023209"/>
    </source>
</evidence>
<evidence type="ECO:0000256" key="13">
    <source>
        <dbReference type="ARBA" id="ARBA00022989"/>
    </source>
</evidence>
<evidence type="ECO:0000256" key="19">
    <source>
        <dbReference type="SAM" id="Phobius"/>
    </source>
</evidence>
<dbReference type="AlphaFoldDB" id="A0A1W1I7E7"/>